<dbReference type="Pfam" id="PF04984">
    <property type="entry name" value="Phage_sheath_1"/>
    <property type="match status" value="1"/>
</dbReference>
<proteinExistence type="inferred from homology"/>
<dbReference type="InterPro" id="IPR052042">
    <property type="entry name" value="Tail_sheath_structural"/>
</dbReference>
<dbReference type="PANTHER" id="PTHR35861:SF1">
    <property type="entry name" value="PHAGE TAIL SHEATH PROTEIN"/>
    <property type="match status" value="1"/>
</dbReference>
<evidence type="ECO:0000259" key="3">
    <source>
        <dbReference type="Pfam" id="PF17482"/>
    </source>
</evidence>
<dbReference type="Pfam" id="PF17482">
    <property type="entry name" value="Phage_sheath_1C"/>
    <property type="match status" value="1"/>
</dbReference>
<evidence type="ECO:0000256" key="1">
    <source>
        <dbReference type="ARBA" id="ARBA00008005"/>
    </source>
</evidence>
<feature type="domain" description="Tail sheath protein subtilisin-like" evidence="2">
    <location>
        <begin position="556"/>
        <end position="715"/>
    </location>
</feature>
<reference evidence="4" key="1">
    <citation type="journal article" date="2020" name="mSystems">
        <title>Genome- and Community-Level Interaction Insights into Carbon Utilization and Element Cycling Functions of Hydrothermarchaeota in Hydrothermal Sediment.</title>
        <authorList>
            <person name="Zhou Z."/>
            <person name="Liu Y."/>
            <person name="Xu W."/>
            <person name="Pan J."/>
            <person name="Luo Z.H."/>
            <person name="Li M."/>
        </authorList>
    </citation>
    <scope>NUCLEOTIDE SEQUENCE [LARGE SCALE GENOMIC DNA]</scope>
    <source>
        <strain evidence="4">HyVt-443</strain>
    </source>
</reference>
<protein>
    <submittedName>
        <fullName evidence="4">Phage tail protein</fullName>
    </submittedName>
</protein>
<comment type="similarity">
    <text evidence="1">Belongs to the myoviridae tail sheath protein family.</text>
</comment>
<accession>A0A831RMV9</accession>
<dbReference type="PANTHER" id="PTHR35861">
    <property type="match status" value="1"/>
</dbReference>
<evidence type="ECO:0000259" key="2">
    <source>
        <dbReference type="Pfam" id="PF04984"/>
    </source>
</evidence>
<evidence type="ECO:0000313" key="4">
    <source>
        <dbReference type="EMBL" id="HEB97420.1"/>
    </source>
</evidence>
<gene>
    <name evidence="4" type="ORF">ENI96_13440</name>
</gene>
<dbReference type="Proteomes" id="UP000886251">
    <property type="component" value="Unassembled WGS sequence"/>
</dbReference>
<name>A0A831RMV9_9GAMM</name>
<organism evidence="4">
    <name type="scientific">Sedimenticola thiotaurini</name>
    <dbReference type="NCBI Taxonomy" id="1543721"/>
    <lineage>
        <taxon>Bacteria</taxon>
        <taxon>Pseudomonadati</taxon>
        <taxon>Pseudomonadota</taxon>
        <taxon>Gammaproteobacteria</taxon>
        <taxon>Chromatiales</taxon>
        <taxon>Sedimenticolaceae</taxon>
        <taxon>Sedimenticola</taxon>
    </lineage>
</organism>
<dbReference type="InterPro" id="IPR020287">
    <property type="entry name" value="Tail_sheath_C"/>
</dbReference>
<sequence>MAGTAGNGRNARNHGTAAFNKETEFMVQPTYPGVYIEEVPSGVRTISAVSTSIAAFLGRASKGPIDQPVRLLSYADYERRFGDPHPASDLARSVRMFFNNGGSDCYVVRLARNASAASVTLENLAGTAVLDISAAASGAWGNNVRIEVDYDTPLPDASFNLGLYHEEEGTVVQSEVFTGLTMDPASPRFAVDFVNSSSQLARLALNAAVESGGASDLTVIGNSFAGFSQSRRPLGNLAAVRSVLDGLINPAAPATPSSRFEISVDGSPWVEVDLAPWGTIGGDTLAQIRDHIQQRINDALDTVSPSANVAVTTATASNFITITADGAGSSLESVHVRRAGSRDIAAALMLGVDQGGVEMTRYSNFRPAPTASVLTVGDPGGSAGNLDHLDQIAALQSQAIAGITIDAVTIPLNDPLGFNLQTTGSGTDPFSQSATGYSPGTGENDGVREKLRIVAAAINADSTLEYRAELWGYNLALIATGGAINQQPSAISTSTTDLSGDFVLNTRQYSLGDAGSGDFSVAGTVGTDGLAPDLATYLGSEAQQTGLHALDPVDLFNLMILPGDDDVTQATMDALWGPASSYCQGRRAFLLVDPPAGWTDDGGRPAVVQDTALVNDLRATLARSNSAVYYPRLRYNDNGTIRTIGPAGAIAGLFARTDSNRGVWKAPAGIEAGVRDIVGLTVELTDAENGVLNPKGVNCLRVLPNGIVCWGARTLDGDDAFGSEWKYVPIRRLALMIEESLYRGTRWAVFEPNDEPLWANLRLNVGAFMNSLFRQGAFQGGSPKDAYFVRCDASTTTQNDRDRGIVNILVGFAPLKPAEFVIIRIQQIAGEIQT</sequence>
<feature type="domain" description="Tail sheath protein C-terminal" evidence="3">
    <location>
        <begin position="723"/>
        <end position="827"/>
    </location>
</feature>
<comment type="caution">
    <text evidence="4">The sequence shown here is derived from an EMBL/GenBank/DDBJ whole genome shotgun (WGS) entry which is preliminary data.</text>
</comment>
<dbReference type="InterPro" id="IPR035089">
    <property type="entry name" value="Phage_sheath_subtilisin"/>
</dbReference>
<dbReference type="EMBL" id="DRKP01000167">
    <property type="protein sequence ID" value="HEB97420.1"/>
    <property type="molecule type" value="Genomic_DNA"/>
</dbReference>
<dbReference type="Gene3D" id="3.40.50.11780">
    <property type="match status" value="2"/>
</dbReference>
<dbReference type="AlphaFoldDB" id="A0A831RMV9"/>